<comment type="caution">
    <text evidence="1">The sequence shown here is derived from an EMBL/GenBank/DDBJ whole genome shotgun (WGS) entry which is preliminary data.</text>
</comment>
<reference evidence="1" key="1">
    <citation type="submission" date="2022-11" db="EMBL/GenBank/DDBJ databases">
        <authorList>
            <person name="Petersen C."/>
        </authorList>
    </citation>
    <scope>NUCLEOTIDE SEQUENCE</scope>
    <source>
        <strain evidence="1">IBT 30069</strain>
    </source>
</reference>
<evidence type="ECO:0000313" key="1">
    <source>
        <dbReference type="EMBL" id="KAJ5101168.1"/>
    </source>
</evidence>
<dbReference type="Proteomes" id="UP001149165">
    <property type="component" value="Unassembled WGS sequence"/>
</dbReference>
<proteinExistence type="predicted"/>
<sequence>MSKLTPQERMDKIVKGVLHPIESRKARETKKREREAISHLDETKYDLATFERRIRRCEALIKKGRCAGGNQMKLEALEALVKAQETKSKLYPDLSEETINRLDQLDMIEQTLFHNKDPFGELKNVQAIIAAYQSKEMEVDGNASYWCDGKRLDEVRRPFSWKDFRRLNTEENRNGGGFWAEGMFNGTSQLNRFTAAETCDQSTIHETYMNMTLRFRGSQHTWEDKPEVTMRFLDDTAASTATIYWDDMLTLQGADSVDARHKNPLPNIMGYHPFANAGRHCEVLLVIAVEVNLPIVSFLPGLARAADPGDILTGEPKEPTQKIHGKFVRDGWEDIMCAVYPRCSVPDAPGESRPRLNGPFVRQVLFTATAPPCKPRWEPRRVFGVRKDAAFATIPNPDIRNIAPPWVIRPRYAAQDWYNPESGEIEAKVDRLRRGTLPREARRLAAAKAAANQ</sequence>
<gene>
    <name evidence="1" type="ORF">N7456_007220</name>
</gene>
<protein>
    <submittedName>
        <fullName evidence="1">Uncharacterized protein</fullName>
    </submittedName>
</protein>
<keyword evidence="2" id="KW-1185">Reference proteome</keyword>
<dbReference type="AlphaFoldDB" id="A0A9W9FJ37"/>
<evidence type="ECO:0000313" key="2">
    <source>
        <dbReference type="Proteomes" id="UP001149165"/>
    </source>
</evidence>
<accession>A0A9W9FJ37</accession>
<dbReference type="EMBL" id="JAPQKH010000004">
    <property type="protein sequence ID" value="KAJ5101168.1"/>
    <property type="molecule type" value="Genomic_DNA"/>
</dbReference>
<reference evidence="1" key="2">
    <citation type="journal article" date="2023" name="IMA Fungus">
        <title>Comparative genomic study of the Penicillium genus elucidates a diverse pangenome and 15 lateral gene transfer events.</title>
        <authorList>
            <person name="Petersen C."/>
            <person name="Sorensen T."/>
            <person name="Nielsen M.R."/>
            <person name="Sondergaard T.E."/>
            <person name="Sorensen J.L."/>
            <person name="Fitzpatrick D.A."/>
            <person name="Frisvad J.C."/>
            <person name="Nielsen K.L."/>
        </authorList>
    </citation>
    <scope>NUCLEOTIDE SEQUENCE</scope>
    <source>
        <strain evidence="1">IBT 30069</strain>
    </source>
</reference>
<organism evidence="1 2">
    <name type="scientific">Penicillium angulare</name>
    <dbReference type="NCBI Taxonomy" id="116970"/>
    <lineage>
        <taxon>Eukaryota</taxon>
        <taxon>Fungi</taxon>
        <taxon>Dikarya</taxon>
        <taxon>Ascomycota</taxon>
        <taxon>Pezizomycotina</taxon>
        <taxon>Eurotiomycetes</taxon>
        <taxon>Eurotiomycetidae</taxon>
        <taxon>Eurotiales</taxon>
        <taxon>Aspergillaceae</taxon>
        <taxon>Penicillium</taxon>
    </lineage>
</organism>
<name>A0A9W9FJ37_9EURO</name>